<dbReference type="KEGG" id="fgg:FSB75_03580"/>
<evidence type="ECO:0000313" key="16">
    <source>
        <dbReference type="Proteomes" id="UP000321204"/>
    </source>
</evidence>
<evidence type="ECO:0000256" key="11">
    <source>
        <dbReference type="ARBA" id="ARBA00049396"/>
    </source>
</evidence>
<evidence type="ECO:0000256" key="10">
    <source>
        <dbReference type="ARBA" id="ARBA00049080"/>
    </source>
</evidence>
<evidence type="ECO:0000256" key="4">
    <source>
        <dbReference type="ARBA" id="ARBA00022915"/>
    </source>
</evidence>
<name>A0A5B8UEB2_9BACT</name>
<dbReference type="AlphaFoldDB" id="A0A5B8UEB2"/>
<dbReference type="OrthoDB" id="9790352at2"/>
<dbReference type="EMBL" id="CP042433">
    <property type="protein sequence ID" value="QEC55021.1"/>
    <property type="molecule type" value="Genomic_DNA"/>
</dbReference>
<dbReference type="InterPro" id="IPR022663">
    <property type="entry name" value="DapB_C"/>
</dbReference>
<feature type="domain" description="Dihydrodipicolinate reductase N-terminal" evidence="13">
    <location>
        <begin position="1"/>
        <end position="86"/>
    </location>
</feature>
<keyword evidence="3" id="KW-0521">NADP</keyword>
<sequence length="244" mass="26778">MNIALIGYGKMGHMIEEIALQRGHQIVLKINIENLEDFTKENLSKADVAIEFTSPDSAFENVKGCLDFGLPVVSGSTGWNAKLNEAKDLCLQQNGSFLHTSNFSVGVNIFFQVNKFLAKLMASQPGYEVSLKEIHHTQKRDAPSGTAVTLAEGILENIGRKKIWVNHQAQSKDELSIISERVDPVPGTHYVKYTSEVDDIEIIHTAHNRKGFALGAVLAAEFVAGKKGVFTMDDVLNLTAQNPV</sequence>
<evidence type="ECO:0000256" key="1">
    <source>
        <dbReference type="ARBA" id="ARBA00006642"/>
    </source>
</evidence>
<dbReference type="GO" id="GO:0009089">
    <property type="term" value="P:lysine biosynthetic process via diaminopimelate"/>
    <property type="evidence" value="ECO:0007669"/>
    <property type="project" value="UniProtKB-UniRule"/>
</dbReference>
<dbReference type="Gene3D" id="3.30.360.10">
    <property type="entry name" value="Dihydrodipicolinate Reductase, domain 2"/>
    <property type="match status" value="1"/>
</dbReference>
<evidence type="ECO:0000256" key="8">
    <source>
        <dbReference type="ARBA" id="ARBA00037922"/>
    </source>
</evidence>
<evidence type="ECO:0000259" key="13">
    <source>
        <dbReference type="Pfam" id="PF01113"/>
    </source>
</evidence>
<feature type="domain" description="Dihydrodipicolinate reductase C-terminal" evidence="14">
    <location>
        <begin position="106"/>
        <end position="236"/>
    </location>
</feature>
<evidence type="ECO:0000313" key="15">
    <source>
        <dbReference type="EMBL" id="QEC55021.1"/>
    </source>
</evidence>
<gene>
    <name evidence="15" type="primary">dapB</name>
    <name evidence="15" type="ORF">FSB75_03580</name>
</gene>
<dbReference type="SUPFAM" id="SSF55347">
    <property type="entry name" value="Glyceraldehyde-3-phosphate dehydrogenase-like, C-terminal domain"/>
    <property type="match status" value="1"/>
</dbReference>
<evidence type="ECO:0000256" key="9">
    <source>
        <dbReference type="ARBA" id="ARBA00038983"/>
    </source>
</evidence>
<dbReference type="InterPro" id="IPR023940">
    <property type="entry name" value="DHDPR_bac"/>
</dbReference>
<dbReference type="Pfam" id="PF01113">
    <property type="entry name" value="DapB_N"/>
    <property type="match status" value="1"/>
</dbReference>
<evidence type="ECO:0000256" key="2">
    <source>
        <dbReference type="ARBA" id="ARBA00022605"/>
    </source>
</evidence>
<evidence type="ECO:0000256" key="7">
    <source>
        <dbReference type="ARBA" id="ARBA00023154"/>
    </source>
</evidence>
<keyword evidence="5 15" id="KW-0560">Oxidoreductase</keyword>
<evidence type="ECO:0000256" key="5">
    <source>
        <dbReference type="ARBA" id="ARBA00023002"/>
    </source>
</evidence>
<dbReference type="EC" id="1.17.1.8" evidence="9 12"/>
<dbReference type="PIRSF" id="PIRSF000161">
    <property type="entry name" value="DHPR"/>
    <property type="match status" value="1"/>
</dbReference>
<dbReference type="Proteomes" id="UP000321204">
    <property type="component" value="Chromosome"/>
</dbReference>
<evidence type="ECO:0000256" key="3">
    <source>
        <dbReference type="ARBA" id="ARBA00022857"/>
    </source>
</evidence>
<dbReference type="PANTHER" id="PTHR20836">
    <property type="entry name" value="DIHYDRODIPICOLINATE REDUCTASE"/>
    <property type="match status" value="1"/>
</dbReference>
<dbReference type="GO" id="GO:0005829">
    <property type="term" value="C:cytosol"/>
    <property type="evidence" value="ECO:0007669"/>
    <property type="project" value="TreeGrafter"/>
</dbReference>
<keyword evidence="4" id="KW-0220">Diaminopimelate biosynthesis</keyword>
<comment type="catalytic activity">
    <reaction evidence="10">
        <text>(S)-2,3,4,5-tetrahydrodipicolinate + NADP(+) + H2O = (2S,4S)-4-hydroxy-2,3,4,5-tetrahydrodipicolinate + NADPH + H(+)</text>
        <dbReference type="Rhea" id="RHEA:35331"/>
        <dbReference type="ChEBI" id="CHEBI:15377"/>
        <dbReference type="ChEBI" id="CHEBI:15378"/>
        <dbReference type="ChEBI" id="CHEBI:16845"/>
        <dbReference type="ChEBI" id="CHEBI:57783"/>
        <dbReference type="ChEBI" id="CHEBI:58349"/>
        <dbReference type="ChEBI" id="CHEBI:67139"/>
        <dbReference type="EC" id="1.17.1.8"/>
    </reaction>
</comment>
<dbReference type="RefSeq" id="WP_146782880.1">
    <property type="nucleotide sequence ID" value="NZ_BAABIO010000006.1"/>
</dbReference>
<comment type="similarity">
    <text evidence="1">Belongs to the DapB family.</text>
</comment>
<dbReference type="InterPro" id="IPR000846">
    <property type="entry name" value="DapB_N"/>
</dbReference>
<accession>A0A5B8UEB2</accession>
<keyword evidence="6" id="KW-0520">NAD</keyword>
<dbReference type="NCBIfam" id="TIGR00036">
    <property type="entry name" value="dapB"/>
    <property type="match status" value="1"/>
</dbReference>
<dbReference type="PANTHER" id="PTHR20836:SF0">
    <property type="entry name" value="4-HYDROXY-TETRAHYDRODIPICOLINATE REDUCTASE 1, CHLOROPLASTIC-RELATED"/>
    <property type="match status" value="1"/>
</dbReference>
<keyword evidence="2" id="KW-0028">Amino-acid biosynthesis</keyword>
<dbReference type="GO" id="GO:0019877">
    <property type="term" value="P:diaminopimelate biosynthetic process"/>
    <property type="evidence" value="ECO:0007669"/>
    <property type="project" value="UniProtKB-KW"/>
</dbReference>
<evidence type="ECO:0000256" key="6">
    <source>
        <dbReference type="ARBA" id="ARBA00023027"/>
    </source>
</evidence>
<evidence type="ECO:0000259" key="14">
    <source>
        <dbReference type="Pfam" id="PF05173"/>
    </source>
</evidence>
<proteinExistence type="inferred from homology"/>
<keyword evidence="16" id="KW-1185">Reference proteome</keyword>
<organism evidence="15 16">
    <name type="scientific">Flavisolibacter ginsenosidimutans</name>
    <dbReference type="NCBI Taxonomy" id="661481"/>
    <lineage>
        <taxon>Bacteria</taxon>
        <taxon>Pseudomonadati</taxon>
        <taxon>Bacteroidota</taxon>
        <taxon>Chitinophagia</taxon>
        <taxon>Chitinophagales</taxon>
        <taxon>Chitinophagaceae</taxon>
        <taxon>Flavisolibacter</taxon>
    </lineage>
</organism>
<protein>
    <recommendedName>
        <fullName evidence="9 12">4-hydroxy-tetrahydrodipicolinate reductase</fullName>
        <ecNumber evidence="9 12">1.17.1.8</ecNumber>
    </recommendedName>
</protein>
<keyword evidence="7" id="KW-0457">Lysine biosynthesis</keyword>
<dbReference type="InterPro" id="IPR036291">
    <property type="entry name" value="NAD(P)-bd_dom_sf"/>
</dbReference>
<comment type="catalytic activity">
    <reaction evidence="11">
        <text>(S)-2,3,4,5-tetrahydrodipicolinate + NAD(+) + H2O = (2S,4S)-4-hydroxy-2,3,4,5-tetrahydrodipicolinate + NADH + H(+)</text>
        <dbReference type="Rhea" id="RHEA:35323"/>
        <dbReference type="ChEBI" id="CHEBI:15377"/>
        <dbReference type="ChEBI" id="CHEBI:15378"/>
        <dbReference type="ChEBI" id="CHEBI:16845"/>
        <dbReference type="ChEBI" id="CHEBI:57540"/>
        <dbReference type="ChEBI" id="CHEBI:57945"/>
        <dbReference type="ChEBI" id="CHEBI:67139"/>
        <dbReference type="EC" id="1.17.1.8"/>
    </reaction>
</comment>
<reference evidence="15 16" key="1">
    <citation type="journal article" date="2015" name="Int. J. Syst. Evol. Microbiol.">
        <title>Flavisolibacter ginsenosidimutans sp. nov., with ginsenoside-converting activity isolated from soil used for cultivating ginseng.</title>
        <authorList>
            <person name="Zhao Y."/>
            <person name="Liu Q."/>
            <person name="Kang M.S."/>
            <person name="Jin F."/>
            <person name="Yu H."/>
            <person name="Im W.T."/>
        </authorList>
    </citation>
    <scope>NUCLEOTIDE SEQUENCE [LARGE SCALE GENOMIC DNA]</scope>
    <source>
        <strain evidence="15 16">Gsoil 636</strain>
    </source>
</reference>
<dbReference type="Pfam" id="PF05173">
    <property type="entry name" value="DapB_C"/>
    <property type="match status" value="1"/>
</dbReference>
<dbReference type="SUPFAM" id="SSF51735">
    <property type="entry name" value="NAD(P)-binding Rossmann-fold domains"/>
    <property type="match status" value="1"/>
</dbReference>
<dbReference type="GO" id="GO:0008839">
    <property type="term" value="F:4-hydroxy-tetrahydrodipicolinate reductase"/>
    <property type="evidence" value="ECO:0007669"/>
    <property type="project" value="UniProtKB-UniRule"/>
</dbReference>
<comment type="pathway">
    <text evidence="8">Amino-acid biosynthesis; L-lysine biosynthesis via DAP pathway; (S)-tetrahydrodipicolinate from L-aspartate: step 4/4.</text>
</comment>
<dbReference type="Gene3D" id="3.40.50.720">
    <property type="entry name" value="NAD(P)-binding Rossmann-like Domain"/>
    <property type="match status" value="1"/>
</dbReference>
<evidence type="ECO:0000256" key="12">
    <source>
        <dbReference type="NCBIfam" id="TIGR00036"/>
    </source>
</evidence>